<evidence type="ECO:0008006" key="3">
    <source>
        <dbReference type="Google" id="ProtNLM"/>
    </source>
</evidence>
<dbReference type="InterPro" id="IPR043128">
    <property type="entry name" value="Rev_trsase/Diguanyl_cyclase"/>
</dbReference>
<dbReference type="PANTHER" id="PTHR34072">
    <property type="entry name" value="ENZYMATIC POLYPROTEIN-RELATED"/>
    <property type="match status" value="1"/>
</dbReference>
<name>A0A371F8K3_MUCPR</name>
<evidence type="ECO:0000313" key="2">
    <source>
        <dbReference type="Proteomes" id="UP000257109"/>
    </source>
</evidence>
<accession>A0A371F8K3</accession>
<comment type="caution">
    <text evidence="1">The sequence shown here is derived from an EMBL/GenBank/DDBJ whole genome shotgun (WGS) entry which is preliminary data.</text>
</comment>
<evidence type="ECO:0000313" key="1">
    <source>
        <dbReference type="EMBL" id="RDX74622.1"/>
    </source>
</evidence>
<sequence>MFIDDILVYSHNHEENKENLKAMLEVLKEKRVYAKFFKYEFWLEFIWEHSRTTTKFRTFVGLARYYRRFIEEFSKIATLLTIHEKNYLTHDLELETMVFSLKIWRHYLCGVNFSNHKRMWMKFLNDYNFRLMYHPRKSYIMTDALSRKIGHM</sequence>
<dbReference type="AlphaFoldDB" id="A0A371F8K3"/>
<dbReference type="Proteomes" id="UP000257109">
    <property type="component" value="Unassembled WGS sequence"/>
</dbReference>
<organism evidence="1 2">
    <name type="scientific">Mucuna pruriens</name>
    <name type="common">Velvet bean</name>
    <name type="synonym">Dolichos pruriens</name>
    <dbReference type="NCBI Taxonomy" id="157652"/>
    <lineage>
        <taxon>Eukaryota</taxon>
        <taxon>Viridiplantae</taxon>
        <taxon>Streptophyta</taxon>
        <taxon>Embryophyta</taxon>
        <taxon>Tracheophyta</taxon>
        <taxon>Spermatophyta</taxon>
        <taxon>Magnoliopsida</taxon>
        <taxon>eudicotyledons</taxon>
        <taxon>Gunneridae</taxon>
        <taxon>Pentapetalae</taxon>
        <taxon>rosids</taxon>
        <taxon>fabids</taxon>
        <taxon>Fabales</taxon>
        <taxon>Fabaceae</taxon>
        <taxon>Papilionoideae</taxon>
        <taxon>50 kb inversion clade</taxon>
        <taxon>NPAAA clade</taxon>
        <taxon>indigoferoid/millettioid clade</taxon>
        <taxon>Phaseoleae</taxon>
        <taxon>Mucuna</taxon>
    </lineage>
</organism>
<dbReference type="EMBL" id="QJKJ01010118">
    <property type="protein sequence ID" value="RDX74622.1"/>
    <property type="molecule type" value="Genomic_DNA"/>
</dbReference>
<dbReference type="PANTHER" id="PTHR34072:SF52">
    <property type="entry name" value="RIBONUCLEASE H"/>
    <property type="match status" value="1"/>
</dbReference>
<protein>
    <recommendedName>
        <fullName evidence="3">Reverse transcriptase domain-containing protein</fullName>
    </recommendedName>
</protein>
<dbReference type="InterPro" id="IPR043502">
    <property type="entry name" value="DNA/RNA_pol_sf"/>
</dbReference>
<feature type="non-terminal residue" evidence="1">
    <location>
        <position position="1"/>
    </location>
</feature>
<dbReference type="SUPFAM" id="SSF56672">
    <property type="entry name" value="DNA/RNA polymerases"/>
    <property type="match status" value="1"/>
</dbReference>
<reference evidence="1" key="1">
    <citation type="submission" date="2018-05" db="EMBL/GenBank/DDBJ databases">
        <title>Draft genome of Mucuna pruriens seed.</title>
        <authorList>
            <person name="Nnadi N.E."/>
            <person name="Vos R."/>
            <person name="Hasami M.H."/>
            <person name="Devisetty U.K."/>
            <person name="Aguiy J.C."/>
        </authorList>
    </citation>
    <scope>NUCLEOTIDE SEQUENCE [LARGE SCALE GENOMIC DNA]</scope>
    <source>
        <strain evidence="1">JCA_2017</strain>
    </source>
</reference>
<dbReference type="OrthoDB" id="1434098at2759"/>
<keyword evidence="2" id="KW-1185">Reference proteome</keyword>
<proteinExistence type="predicted"/>
<dbReference type="Gene3D" id="3.30.70.270">
    <property type="match status" value="2"/>
</dbReference>
<gene>
    <name evidence="1" type="ORF">CR513_45613</name>
</gene>